<dbReference type="PANTHER" id="PTHR30217">
    <property type="entry name" value="PEPTIDASE U32 FAMILY"/>
    <property type="match status" value="1"/>
</dbReference>
<protein>
    <submittedName>
        <fullName evidence="2">DUF3656 domain-containing protein</fullName>
    </submittedName>
</protein>
<dbReference type="InterPro" id="IPR020988">
    <property type="entry name" value="Pept_U32_collagenase"/>
</dbReference>
<organism evidence="2 3">
    <name type="scientific">Candidatus Pelethenecus faecipullorum</name>
    <dbReference type="NCBI Taxonomy" id="2840900"/>
    <lineage>
        <taxon>Bacteria</taxon>
        <taxon>Bacillati</taxon>
        <taxon>Mycoplasmatota</taxon>
        <taxon>Mollicutes</taxon>
        <taxon>Candidatus Pelethenecus</taxon>
    </lineage>
</organism>
<gene>
    <name evidence="2" type="ORF">IAD46_05820</name>
</gene>
<evidence type="ECO:0000313" key="2">
    <source>
        <dbReference type="EMBL" id="HIT50529.1"/>
    </source>
</evidence>
<evidence type="ECO:0000313" key="3">
    <source>
        <dbReference type="Proteomes" id="UP000886758"/>
    </source>
</evidence>
<dbReference type="Pfam" id="PF12392">
    <property type="entry name" value="DUF3656"/>
    <property type="match status" value="1"/>
</dbReference>
<accession>A0A9D1GRJ2</accession>
<reference evidence="2" key="1">
    <citation type="submission" date="2020-10" db="EMBL/GenBank/DDBJ databases">
        <authorList>
            <person name="Gilroy R."/>
        </authorList>
    </citation>
    <scope>NUCLEOTIDE SEQUENCE</scope>
    <source>
        <strain evidence="2">ChiW17-6978</strain>
    </source>
</reference>
<dbReference type="EMBL" id="DVLF01000180">
    <property type="protein sequence ID" value="HIT50529.1"/>
    <property type="molecule type" value="Genomic_DNA"/>
</dbReference>
<name>A0A9D1GRJ2_9MOLU</name>
<comment type="caution">
    <text evidence="2">The sequence shown here is derived from an EMBL/GenBank/DDBJ whole genome shotgun (WGS) entry which is preliminary data.</text>
</comment>
<reference evidence="2" key="2">
    <citation type="journal article" date="2021" name="PeerJ">
        <title>Extensive microbial diversity within the chicken gut microbiome revealed by metagenomics and culture.</title>
        <authorList>
            <person name="Gilroy R."/>
            <person name="Ravi A."/>
            <person name="Getino M."/>
            <person name="Pursley I."/>
            <person name="Horton D.L."/>
            <person name="Alikhan N.F."/>
            <person name="Baker D."/>
            <person name="Gharbi K."/>
            <person name="Hall N."/>
            <person name="Watson M."/>
            <person name="Adriaenssens E.M."/>
            <person name="Foster-Nyarko E."/>
            <person name="Jarju S."/>
            <person name="Secka A."/>
            <person name="Antonio M."/>
            <person name="Oren A."/>
            <person name="Chaudhuri R.R."/>
            <person name="La Ragione R."/>
            <person name="Hildebrand F."/>
            <person name="Pallen M.J."/>
        </authorList>
    </citation>
    <scope>NUCLEOTIDE SEQUENCE</scope>
    <source>
        <strain evidence="2">ChiW17-6978</strain>
    </source>
</reference>
<proteinExistence type="predicted"/>
<sequence>LFHENPKDITNIERPNNYGFLIGKITGKNKNGYQLSLTEPLYQGDILRIDHQKRDINLTAQRIYDEKGDLIRFATKRCYLKLKEDLSVNDAVYKTKEVLFYQELEKSYPKEFRRFPIRLNVEAYPYQPLKITASCDGKNVFYQSEDILYPAENKPLLKEDFEKQFSRLNDTVYRLDSVTFLSDHVFVPVTKINEARRQITERLDQARLPIRKKIKRTEAKKEKIAFDLSPVQLTVFATTEEQKQAAEECGISIIYTKENTIRRNQTTYPSAAKPLLIGGYGGIYAYRQNRHLVSDFSLNVVNSESVYLLHALGVERVTLSHEMNKKQIKQLIQSYYEQNDGYPNLEMIVYGRADLLFTKYCPLKKFDLCGSCKTNRYALKDEYGSFPILSHDDCTTTILNGKILNLIDHLEELDEIRFFRIQLTTETKEESKTILKQFLHKLKTNDKTKLFNPLTDTRGHFNKEIL</sequence>
<dbReference type="Proteomes" id="UP000886758">
    <property type="component" value="Unassembled WGS sequence"/>
</dbReference>
<dbReference type="InterPro" id="IPR001539">
    <property type="entry name" value="Peptidase_U32"/>
</dbReference>
<dbReference type="PANTHER" id="PTHR30217:SF11">
    <property type="entry name" value="UBIQUINONE BIOSYNTHESIS PROTEIN UBIV"/>
    <property type="match status" value="1"/>
</dbReference>
<dbReference type="InterPro" id="IPR051454">
    <property type="entry name" value="RNA/ubiquinone_mod_enzymes"/>
</dbReference>
<feature type="non-terminal residue" evidence="2">
    <location>
        <position position="1"/>
    </location>
</feature>
<evidence type="ECO:0000259" key="1">
    <source>
        <dbReference type="Pfam" id="PF12392"/>
    </source>
</evidence>
<dbReference type="Pfam" id="PF01136">
    <property type="entry name" value="Peptidase_U32"/>
    <property type="match status" value="1"/>
</dbReference>
<dbReference type="AlphaFoldDB" id="A0A9D1GRJ2"/>
<feature type="domain" description="Peptidase U32 collagenase" evidence="1">
    <location>
        <begin position="92"/>
        <end position="208"/>
    </location>
</feature>